<keyword evidence="8" id="KW-0539">Nucleus</keyword>
<proteinExistence type="inferred from homology"/>
<organism evidence="13 14">
    <name type="scientific">Elysia marginata</name>
    <dbReference type="NCBI Taxonomy" id="1093978"/>
    <lineage>
        <taxon>Eukaryota</taxon>
        <taxon>Metazoa</taxon>
        <taxon>Spiralia</taxon>
        <taxon>Lophotrochozoa</taxon>
        <taxon>Mollusca</taxon>
        <taxon>Gastropoda</taxon>
        <taxon>Heterobranchia</taxon>
        <taxon>Euthyneura</taxon>
        <taxon>Panpulmonata</taxon>
        <taxon>Sacoglossa</taxon>
        <taxon>Placobranchoidea</taxon>
        <taxon>Plakobranchidae</taxon>
        <taxon>Elysia</taxon>
    </lineage>
</organism>
<feature type="compositionally biased region" description="Basic and acidic residues" evidence="10">
    <location>
        <begin position="37"/>
        <end position="62"/>
    </location>
</feature>
<comment type="caution">
    <text evidence="13">The sequence shown here is derived from an EMBL/GenBank/DDBJ whole genome shotgun (WGS) entry which is preliminary data.</text>
</comment>
<dbReference type="PANTHER" id="PTHR18843:SF7">
    <property type="entry name" value="LAMINA-ASSOCIATED POLYPEPTIDE 1B ISOFORM 1-RELATED"/>
    <property type="match status" value="1"/>
</dbReference>
<reference evidence="13 14" key="1">
    <citation type="journal article" date="2021" name="Elife">
        <title>Chloroplast acquisition without the gene transfer in kleptoplastic sea slugs, Plakobranchus ocellatus.</title>
        <authorList>
            <person name="Maeda T."/>
            <person name="Takahashi S."/>
            <person name="Yoshida T."/>
            <person name="Shimamura S."/>
            <person name="Takaki Y."/>
            <person name="Nagai Y."/>
            <person name="Toyoda A."/>
            <person name="Suzuki Y."/>
            <person name="Arimoto A."/>
            <person name="Ishii H."/>
            <person name="Satoh N."/>
            <person name="Nishiyama T."/>
            <person name="Hasebe M."/>
            <person name="Maruyama T."/>
            <person name="Minagawa J."/>
            <person name="Obokata J."/>
            <person name="Shigenobu S."/>
        </authorList>
    </citation>
    <scope>NUCLEOTIDE SEQUENCE [LARGE SCALE GENOMIC DNA]</scope>
</reference>
<feature type="compositionally biased region" description="Low complexity" evidence="10">
    <location>
        <begin position="1"/>
        <end position="10"/>
    </location>
</feature>
<dbReference type="GO" id="GO:0005635">
    <property type="term" value="C:nuclear envelope"/>
    <property type="evidence" value="ECO:0007669"/>
    <property type="project" value="UniProtKB-SubCell"/>
</dbReference>
<dbReference type="InterPro" id="IPR008662">
    <property type="entry name" value="TOIP1/2"/>
</dbReference>
<evidence type="ECO:0000256" key="7">
    <source>
        <dbReference type="ARBA" id="ARBA00023180"/>
    </source>
</evidence>
<keyword evidence="4 11" id="KW-0812">Transmembrane</keyword>
<evidence type="ECO:0000313" key="13">
    <source>
        <dbReference type="EMBL" id="GFR77574.1"/>
    </source>
</evidence>
<dbReference type="GO" id="GO:0016020">
    <property type="term" value="C:membrane"/>
    <property type="evidence" value="ECO:0007669"/>
    <property type="project" value="TreeGrafter"/>
</dbReference>
<dbReference type="EMBL" id="BMAT01008082">
    <property type="protein sequence ID" value="GFR77574.1"/>
    <property type="molecule type" value="Genomic_DNA"/>
</dbReference>
<dbReference type="Proteomes" id="UP000762676">
    <property type="component" value="Unassembled WGS sequence"/>
</dbReference>
<name>A0AAV4FWV0_9GAST</name>
<comment type="similarity">
    <text evidence="2">Belongs to the TOR1AIP family.</text>
</comment>
<keyword evidence="14" id="KW-1185">Reference proteome</keyword>
<evidence type="ECO:0000256" key="8">
    <source>
        <dbReference type="ARBA" id="ARBA00023242"/>
    </source>
</evidence>
<feature type="compositionally biased region" description="Low complexity" evidence="10">
    <location>
        <begin position="80"/>
        <end position="91"/>
    </location>
</feature>
<evidence type="ECO:0000256" key="2">
    <source>
        <dbReference type="ARBA" id="ARBA00007860"/>
    </source>
</evidence>
<dbReference type="GO" id="GO:0001671">
    <property type="term" value="F:ATPase activator activity"/>
    <property type="evidence" value="ECO:0007669"/>
    <property type="project" value="InterPro"/>
</dbReference>
<keyword evidence="6 11" id="KW-0472">Membrane</keyword>
<evidence type="ECO:0000256" key="11">
    <source>
        <dbReference type="SAM" id="Phobius"/>
    </source>
</evidence>
<protein>
    <submittedName>
        <fullName evidence="13">Torsin-1A-interacting protein 2-like</fullName>
    </submittedName>
</protein>
<dbReference type="InterPro" id="IPR046753">
    <property type="entry name" value="TOIP1/2_C"/>
</dbReference>
<keyword evidence="5 11" id="KW-1133">Transmembrane helix</keyword>
<dbReference type="InterPro" id="IPR038599">
    <property type="entry name" value="LAP1C-like_C_sf"/>
</dbReference>
<dbReference type="PANTHER" id="PTHR18843">
    <property type="entry name" value="TORSIN-1A-INTERACTING PROTEIN"/>
    <property type="match status" value="1"/>
</dbReference>
<feature type="region of interest" description="Disordered" evidence="10">
    <location>
        <begin position="1"/>
        <end position="149"/>
    </location>
</feature>
<evidence type="ECO:0000313" key="14">
    <source>
        <dbReference type="Proteomes" id="UP000762676"/>
    </source>
</evidence>
<evidence type="ECO:0000256" key="9">
    <source>
        <dbReference type="ARBA" id="ARBA00037847"/>
    </source>
</evidence>
<keyword evidence="3" id="KW-0597">Phosphoprotein</keyword>
<evidence type="ECO:0000256" key="4">
    <source>
        <dbReference type="ARBA" id="ARBA00022692"/>
    </source>
</evidence>
<evidence type="ECO:0000256" key="5">
    <source>
        <dbReference type="ARBA" id="ARBA00022989"/>
    </source>
</evidence>
<dbReference type="AlphaFoldDB" id="A0AAV4FWV0"/>
<dbReference type="Pfam" id="PF05609">
    <property type="entry name" value="LAP1_C"/>
    <property type="match status" value="1"/>
</dbReference>
<feature type="transmembrane region" description="Helical" evidence="11">
    <location>
        <begin position="173"/>
        <end position="190"/>
    </location>
</feature>
<sequence length="422" mass="46096">MPARSPVSPRTRSHRSPSHNVQSEELSESDGDPSNVSKHDHSLRYHSSQEESLQHDDDEGRSGDSYTSSPLQSKSKVRSSKTSTRGSSSTSPGIHSGTVPVPNIYPDLSDSISDTSGDGPSLKGAQKPVKESLYPDLPKDPKPKFRGRRPLRGMVEEEDHQEESSSYLGVNNLLFFLATILVAISAYIVFSGPSKPVTNAAGISVFEKYTSRIDELQKHFPKQSSRFWRTLKSSAKHVLNSTDPEYPVVILMAAPIQSSAVTRCVAEQVASVFQSSLTGAEAAIGVSDISLYQSLEDAKQKEALDSKMLDAFSQKSGGKSFVILNLQALAPEAALILHSYCDNDNAPFKDVMIVITLHFSPGQLELNAKQRVGEGDVEAYLRDLWNRGLVGDKVGALLSRVANNIVLVVEETSDNYRKVCYQ</sequence>
<evidence type="ECO:0000256" key="1">
    <source>
        <dbReference type="ARBA" id="ARBA00004259"/>
    </source>
</evidence>
<evidence type="ECO:0000259" key="12">
    <source>
        <dbReference type="Pfam" id="PF05609"/>
    </source>
</evidence>
<evidence type="ECO:0000256" key="6">
    <source>
        <dbReference type="ARBA" id="ARBA00023136"/>
    </source>
</evidence>
<dbReference type="Gene3D" id="3.40.50.12190">
    <property type="match status" value="1"/>
</dbReference>
<evidence type="ECO:0000256" key="3">
    <source>
        <dbReference type="ARBA" id="ARBA00022553"/>
    </source>
</evidence>
<feature type="domain" description="Torsin-1A-interacting protein 1/2 AAA+ activator" evidence="12">
    <location>
        <begin position="197"/>
        <end position="384"/>
    </location>
</feature>
<keyword evidence="7" id="KW-0325">Glycoprotein</keyword>
<dbReference type="GO" id="GO:0061024">
    <property type="term" value="P:membrane organization"/>
    <property type="evidence" value="ECO:0007669"/>
    <property type="project" value="TreeGrafter"/>
</dbReference>
<gene>
    <name evidence="13" type="ORF">ElyMa_003972400</name>
</gene>
<accession>A0AAV4FWV0</accession>
<comment type="subcellular location">
    <subcellularLocation>
        <location evidence="9">Endomembrane system</location>
        <topology evidence="9">Single-pass membrane protein</topology>
    </subcellularLocation>
    <subcellularLocation>
        <location evidence="1">Nucleus envelope</location>
    </subcellularLocation>
</comment>
<evidence type="ECO:0000256" key="10">
    <source>
        <dbReference type="SAM" id="MobiDB-lite"/>
    </source>
</evidence>